<keyword evidence="3" id="KW-1185">Reference proteome</keyword>
<accession>A0A6A6BTC8</accession>
<dbReference type="OrthoDB" id="2426273at2759"/>
<dbReference type="InterPro" id="IPR010730">
    <property type="entry name" value="HET"/>
</dbReference>
<feature type="domain" description="Heterokaryon incompatibility" evidence="1">
    <location>
        <begin position="156"/>
        <end position="267"/>
    </location>
</feature>
<evidence type="ECO:0000313" key="3">
    <source>
        <dbReference type="Proteomes" id="UP000799438"/>
    </source>
</evidence>
<dbReference type="Proteomes" id="UP000799438">
    <property type="component" value="Unassembled WGS sequence"/>
</dbReference>
<sequence>MSVELSLLSCQDADQERKVPHRLQPFLPNGWNQLPDNDQYSRQFVENGWCPHQIQEIEDSYTTEVVSYLSNLRRNGFRRIDHRSCGQSPRCVASNVNMDNYLTRHIRSDCQCPTVGTSYDHIISIIQSGGVPLVSVVEVGGHMALHVEPRTAQSRYTAISHVWSDGLGNPSANALPHCQLKYIATCLKNMPRKTGERNVLGVGPVLIDWGRQNFSTSGRSSPLFWIDTLCIPVRDRDRHLRLQAINQMASIYAAAVQVLVLDAELQQTRTNHIHASELLARIVFSAWMNRSWTYQEGVLARACVYQFADAAIDPVHAWCISGHRKGQPSTNIGFHHPQDDHLERIYTALYNSHWEKLHQNWKSSWPKSNRFFSRNLPWEGFNAPKAVLGTRNNAECILNVLKSQDRDEQYRELESTRLRRNRFRFLVHLWQRYHAPETDSATRGDVEHYTTLASELGRVRQFAYSWNELAGRSTTMADDIHVIIANLLDFHADTVMSYHDRQHRMEAMVLSFQLLPFSLFYNTGPKYDQHRQHRNRWVPVEPSKCYLTTSPTVKQCPEAAVLELVDVAKELKVFLVEDLDGTKSFNIHSQKKGVTYSIQPQTTVDGEDLFFKGTKCIVLENSGFDSGNMKIRGACFRVTQHDGAENCRANEDALIGNLRLVFEFPIEAHRLEAREHLSNILEIDGPVLEEYEAFVVSSSCRILIEYGFQCLPTNYYVADTY</sequence>
<dbReference type="PANTHER" id="PTHR39596:SF2">
    <property type="entry name" value="HET DOMAIN PROTEIN (AFU_ORTHOLOGUE AFUA_1G17550)-RELATED"/>
    <property type="match status" value="1"/>
</dbReference>
<reference evidence="2" key="1">
    <citation type="journal article" date="2020" name="Stud. Mycol.">
        <title>101 Dothideomycetes genomes: a test case for predicting lifestyles and emergence of pathogens.</title>
        <authorList>
            <person name="Haridas S."/>
            <person name="Albert R."/>
            <person name="Binder M."/>
            <person name="Bloem J."/>
            <person name="Labutti K."/>
            <person name="Salamov A."/>
            <person name="Andreopoulos B."/>
            <person name="Baker S."/>
            <person name="Barry K."/>
            <person name="Bills G."/>
            <person name="Bluhm B."/>
            <person name="Cannon C."/>
            <person name="Castanera R."/>
            <person name="Culley D."/>
            <person name="Daum C."/>
            <person name="Ezra D."/>
            <person name="Gonzalez J."/>
            <person name="Henrissat B."/>
            <person name="Kuo A."/>
            <person name="Liang C."/>
            <person name="Lipzen A."/>
            <person name="Lutzoni F."/>
            <person name="Magnuson J."/>
            <person name="Mondo S."/>
            <person name="Nolan M."/>
            <person name="Ohm R."/>
            <person name="Pangilinan J."/>
            <person name="Park H.-J."/>
            <person name="Ramirez L."/>
            <person name="Alfaro M."/>
            <person name="Sun H."/>
            <person name="Tritt A."/>
            <person name="Yoshinaga Y."/>
            <person name="Zwiers L.-H."/>
            <person name="Turgeon B."/>
            <person name="Goodwin S."/>
            <person name="Spatafora J."/>
            <person name="Crous P."/>
            <person name="Grigoriev I."/>
        </authorList>
    </citation>
    <scope>NUCLEOTIDE SEQUENCE</scope>
    <source>
        <strain evidence="2">CBS 121167</strain>
    </source>
</reference>
<dbReference type="GeneID" id="54300343"/>
<proteinExistence type="predicted"/>
<name>A0A6A6BTC8_9PEZI</name>
<dbReference type="AlphaFoldDB" id="A0A6A6BTC8"/>
<evidence type="ECO:0000259" key="1">
    <source>
        <dbReference type="Pfam" id="PF06985"/>
    </source>
</evidence>
<organism evidence="2 3">
    <name type="scientific">Aplosporella prunicola CBS 121167</name>
    <dbReference type="NCBI Taxonomy" id="1176127"/>
    <lineage>
        <taxon>Eukaryota</taxon>
        <taxon>Fungi</taxon>
        <taxon>Dikarya</taxon>
        <taxon>Ascomycota</taxon>
        <taxon>Pezizomycotina</taxon>
        <taxon>Dothideomycetes</taxon>
        <taxon>Dothideomycetes incertae sedis</taxon>
        <taxon>Botryosphaeriales</taxon>
        <taxon>Aplosporellaceae</taxon>
        <taxon>Aplosporella</taxon>
    </lineage>
</organism>
<dbReference type="Pfam" id="PF06985">
    <property type="entry name" value="HET"/>
    <property type="match status" value="1"/>
</dbReference>
<dbReference type="RefSeq" id="XP_033401583.1">
    <property type="nucleotide sequence ID" value="XM_033542846.1"/>
</dbReference>
<dbReference type="PANTHER" id="PTHR39596">
    <property type="match status" value="1"/>
</dbReference>
<protein>
    <recommendedName>
        <fullName evidence="1">Heterokaryon incompatibility domain-containing protein</fullName>
    </recommendedName>
</protein>
<evidence type="ECO:0000313" key="2">
    <source>
        <dbReference type="EMBL" id="KAF2145871.1"/>
    </source>
</evidence>
<dbReference type="EMBL" id="ML995476">
    <property type="protein sequence ID" value="KAF2145871.1"/>
    <property type="molecule type" value="Genomic_DNA"/>
</dbReference>
<gene>
    <name evidence="2" type="ORF">K452DRAFT_304894</name>
</gene>